<sequence length="395" mass="43099">MRTYLTVFYCASGLAIGGVAALNYIVDPHLTHQWDSPRVQQLRPAREKLSAWGKTYALARYRPQVLYLGNSRTELALPAGVPAFAGQTVFNGALSGASLGDAAAMALHARRVGRPATVVWGVDAPSFSLAVGADFDRELVAGGGHFFAHRGLINLKRALTLDMTQDSLSVLAGSFGAVCKSSLALYGQRDERCINDHMQHWGGTSAAVAPRLREFIRGEGPTADALEAFGVAVRQMCGDGTRVRLYINPTHASMLDALYRRGKGGAHERWQQALARMAQTRRREGCDTRLFDFSGFNSITTEPLARSRAGPQMVHYWEPSHYRANVGRMVIARIFGGAGDAAPADFGVELRPEMMKAHLANQLEGVARYRRQHARDAELVRLLAAEEARAKARGI</sequence>
<protein>
    <submittedName>
        <fullName evidence="1">Uncharacterized protein</fullName>
    </submittedName>
</protein>
<reference evidence="1 2" key="1">
    <citation type="submission" date="2018-04" db="EMBL/GenBank/DDBJ databases">
        <title>Massilia violaceinigra sp. nov., a novel purple-pigmented bacterium isolated from Tianshan glacier, Xinjiang, China.</title>
        <authorList>
            <person name="Wang H."/>
        </authorList>
    </citation>
    <scope>NUCLEOTIDE SEQUENCE [LARGE SCALE GENOMIC DNA]</scope>
    <source>
        <strain evidence="1 2">B448-2</strain>
    </source>
</reference>
<dbReference type="RefSeq" id="WP_106758068.1">
    <property type="nucleotide sequence ID" value="NZ_PXWF02000235.1"/>
</dbReference>
<gene>
    <name evidence="1" type="ORF">C7C56_014380</name>
</gene>
<dbReference type="OrthoDB" id="7324894at2"/>
<dbReference type="EMBL" id="PXWF02000235">
    <property type="protein sequence ID" value="PWF47649.1"/>
    <property type="molecule type" value="Genomic_DNA"/>
</dbReference>
<accession>A0A2U2HJF2</accession>
<evidence type="ECO:0000313" key="1">
    <source>
        <dbReference type="EMBL" id="PWF47649.1"/>
    </source>
</evidence>
<organism evidence="1 2">
    <name type="scientific">Massilia glaciei</name>
    <dbReference type="NCBI Taxonomy" id="1524097"/>
    <lineage>
        <taxon>Bacteria</taxon>
        <taxon>Pseudomonadati</taxon>
        <taxon>Pseudomonadota</taxon>
        <taxon>Betaproteobacteria</taxon>
        <taxon>Burkholderiales</taxon>
        <taxon>Oxalobacteraceae</taxon>
        <taxon>Telluria group</taxon>
        <taxon>Massilia</taxon>
    </lineage>
</organism>
<evidence type="ECO:0000313" key="2">
    <source>
        <dbReference type="Proteomes" id="UP000241421"/>
    </source>
</evidence>
<keyword evidence="2" id="KW-1185">Reference proteome</keyword>
<dbReference type="AlphaFoldDB" id="A0A2U2HJF2"/>
<name>A0A2U2HJF2_9BURK</name>
<proteinExistence type="predicted"/>
<dbReference type="Proteomes" id="UP000241421">
    <property type="component" value="Unassembled WGS sequence"/>
</dbReference>
<comment type="caution">
    <text evidence="1">The sequence shown here is derived from an EMBL/GenBank/DDBJ whole genome shotgun (WGS) entry which is preliminary data.</text>
</comment>